<dbReference type="InterPro" id="IPR019734">
    <property type="entry name" value="TPR_rpt"/>
</dbReference>
<evidence type="ECO:0000313" key="2">
    <source>
        <dbReference type="EMBL" id="AQS39668.1"/>
    </source>
</evidence>
<dbReference type="Gene3D" id="1.25.40.10">
    <property type="entry name" value="Tetratricopeptide repeat domain"/>
    <property type="match status" value="2"/>
</dbReference>
<name>A0A1S6HW84_9GAMM</name>
<dbReference type="PROSITE" id="PS51257">
    <property type="entry name" value="PROKAR_LIPOPROTEIN"/>
    <property type="match status" value="1"/>
</dbReference>
<dbReference type="EMBL" id="CP014782">
    <property type="protein sequence ID" value="AQS39668.1"/>
    <property type="molecule type" value="Genomic_DNA"/>
</dbReference>
<keyword evidence="3" id="KW-1185">Reference proteome</keyword>
<dbReference type="OrthoDB" id="5801251at2"/>
<dbReference type="InterPro" id="IPR011990">
    <property type="entry name" value="TPR-like_helical_dom_sf"/>
</dbReference>
<gene>
    <name evidence="2" type="ORF">Sps_04583</name>
</gene>
<evidence type="ECO:0000313" key="3">
    <source>
        <dbReference type="Proteomes" id="UP000189545"/>
    </source>
</evidence>
<protein>
    <submittedName>
        <fullName evidence="2">TPR repeat</fullName>
    </submittedName>
</protein>
<dbReference type="AlphaFoldDB" id="A0A1S6HW84"/>
<dbReference type="RefSeq" id="WP_077754529.1">
    <property type="nucleotide sequence ID" value="NZ_CP014782.1"/>
</dbReference>
<dbReference type="SUPFAM" id="SSF48452">
    <property type="entry name" value="TPR-like"/>
    <property type="match status" value="1"/>
</dbReference>
<dbReference type="KEGG" id="spsw:Sps_04583"/>
<accession>A0A1S6HW84</accession>
<dbReference type="STRING" id="225848.Sps_04583"/>
<feature type="chain" id="PRO_5013249835" evidence="1">
    <location>
        <begin position="22"/>
        <end position="388"/>
    </location>
</feature>
<proteinExistence type="predicted"/>
<feature type="signal peptide" evidence="1">
    <location>
        <begin position="1"/>
        <end position="21"/>
    </location>
</feature>
<keyword evidence="1" id="KW-0732">Signal</keyword>
<dbReference type="Proteomes" id="UP000189545">
    <property type="component" value="Chromosome"/>
</dbReference>
<reference evidence="2 3" key="1">
    <citation type="submission" date="2016-03" db="EMBL/GenBank/DDBJ databases">
        <title>Complete genome sequence of Shewanella psychrophila WP2, a deep sea bacterium isolated from west Pacific sediment.</title>
        <authorList>
            <person name="Xu G."/>
            <person name="Jian H."/>
        </authorList>
    </citation>
    <scope>NUCLEOTIDE SEQUENCE [LARGE SCALE GENOMIC DNA]</scope>
    <source>
        <strain evidence="2 3">WP2</strain>
    </source>
</reference>
<dbReference type="SMART" id="SM00028">
    <property type="entry name" value="TPR"/>
    <property type="match status" value="4"/>
</dbReference>
<organism evidence="2 3">
    <name type="scientific">Shewanella psychrophila</name>
    <dbReference type="NCBI Taxonomy" id="225848"/>
    <lineage>
        <taxon>Bacteria</taxon>
        <taxon>Pseudomonadati</taxon>
        <taxon>Pseudomonadota</taxon>
        <taxon>Gammaproteobacteria</taxon>
        <taxon>Alteromonadales</taxon>
        <taxon>Shewanellaceae</taxon>
        <taxon>Shewanella</taxon>
    </lineage>
</organism>
<sequence>MVKIPSAIGVLFLLLLQACSATSESKQVNNISQYFYDEHFGIVTGLPPAENLLLLRDSAKREVYQQFRRATTLSNKDILPHEWLANYIDAENGGFEYRDYRTRTAGETYGDRAGNCMSLVLLTAALADVVGVDVEFQDIEVPPVWDKQGNFYLINGHVNLRLIPRKTSDRIFVSTRAIQIDFLPERAVRAYSKTRVDKQTVLAMFYNNVAAESLVIGDYDKAYGLLKLGLQQKSDYVPALNTLAVLYRYKGLDQQAETLYKLALSVSEHNMNALYNYAILLGSQDRLDEWAKIHKVLELDRIANPYYYYDMAQQAYFDREYQDALLWYKRAVDKADYRHEFYFGLSRAYWATGNERLAKKNMEKALSLTRDEDNKIRYQAKLHAMKSH</sequence>
<evidence type="ECO:0000256" key="1">
    <source>
        <dbReference type="SAM" id="SignalP"/>
    </source>
</evidence>